<keyword evidence="6 9" id="KW-0560">Oxidoreductase</keyword>
<comment type="pathway">
    <text evidence="7">Amino-acid biosynthesis; L-methionine biosynthesis via de novo pathway.</text>
</comment>
<keyword evidence="4 9" id="KW-0285">Flavoprotein</keyword>
<dbReference type="InterPro" id="IPR029041">
    <property type="entry name" value="FAD-linked_oxidoreductase-like"/>
</dbReference>
<dbReference type="GO" id="GO:0009086">
    <property type="term" value="P:methionine biosynthetic process"/>
    <property type="evidence" value="ECO:0007669"/>
    <property type="project" value="TreeGrafter"/>
</dbReference>
<accession>A0A7C4EMJ5</accession>
<comment type="caution">
    <text evidence="10">The sequence shown here is derived from an EMBL/GenBank/DDBJ whole genome shotgun (WGS) entry which is preliminary data.</text>
</comment>
<comment type="similarity">
    <text evidence="3 9">Belongs to the methylenetetrahydrofolate reductase family.</text>
</comment>
<dbReference type="PANTHER" id="PTHR45754:SF3">
    <property type="entry name" value="METHYLENETETRAHYDROFOLATE REDUCTASE (NADPH)"/>
    <property type="match status" value="1"/>
</dbReference>
<evidence type="ECO:0000256" key="2">
    <source>
        <dbReference type="ARBA" id="ARBA00004777"/>
    </source>
</evidence>
<dbReference type="GO" id="GO:0005829">
    <property type="term" value="C:cytosol"/>
    <property type="evidence" value="ECO:0007669"/>
    <property type="project" value="TreeGrafter"/>
</dbReference>
<name>A0A7C4EMJ5_9BACT</name>
<dbReference type="EMBL" id="DTHO01000054">
    <property type="protein sequence ID" value="HGG99788.1"/>
    <property type="molecule type" value="Genomic_DNA"/>
</dbReference>
<evidence type="ECO:0000256" key="6">
    <source>
        <dbReference type="ARBA" id="ARBA00023002"/>
    </source>
</evidence>
<dbReference type="CDD" id="cd00537">
    <property type="entry name" value="MTHFR"/>
    <property type="match status" value="1"/>
</dbReference>
<gene>
    <name evidence="10" type="ORF">ENV75_05005</name>
</gene>
<dbReference type="GO" id="GO:0035999">
    <property type="term" value="P:tetrahydrofolate interconversion"/>
    <property type="evidence" value="ECO:0007669"/>
    <property type="project" value="UniProtKB-UniPathway"/>
</dbReference>
<reference evidence="10" key="1">
    <citation type="journal article" date="2020" name="mSystems">
        <title>Genome- and Community-Level Interaction Insights into Carbon Utilization and Element Cycling Functions of Hydrothermarchaeota in Hydrothermal Sediment.</title>
        <authorList>
            <person name="Zhou Z."/>
            <person name="Liu Y."/>
            <person name="Xu W."/>
            <person name="Pan J."/>
            <person name="Luo Z.H."/>
            <person name="Li M."/>
        </authorList>
    </citation>
    <scope>NUCLEOTIDE SEQUENCE [LARGE SCALE GENOMIC DNA]</scope>
    <source>
        <strain evidence="10">SpSt-788</strain>
    </source>
</reference>
<dbReference type="GO" id="GO:0071949">
    <property type="term" value="F:FAD binding"/>
    <property type="evidence" value="ECO:0007669"/>
    <property type="project" value="TreeGrafter"/>
</dbReference>
<evidence type="ECO:0000256" key="1">
    <source>
        <dbReference type="ARBA" id="ARBA00001974"/>
    </source>
</evidence>
<dbReference type="Gene3D" id="3.20.20.220">
    <property type="match status" value="1"/>
</dbReference>
<evidence type="ECO:0000256" key="8">
    <source>
        <dbReference type="ARBA" id="ARBA00048628"/>
    </source>
</evidence>
<sequence>MTGFKKKLLNDQFVFTVELTPPRGSDTVTMIQKIEELKDLVDAVNFTDNPSAKMRMCSMAACKISLEKGLEPVLQMTCRDRNRIAIQSDLLGAHALGIRNLLLMTGDHPFLGDHKEAKPVYDIDSSLLIRLVNNLNKGIDINGNRLNGKTSFFYGAVVNPNAEPIQPQLKRFEQKIRMGAKFFYTQMIFEIEKLERVVEYAEKFKVKIVAGIVIIKTKRMLKYLSSKVPGVTVPHWLTDKIEKLDDKDVQKFGFDFATSAIYKIMDRKLSHGIHIMAISVTEEVGKLLNFLKTGI</sequence>
<keyword evidence="5 9" id="KW-0274">FAD</keyword>
<dbReference type="AlphaFoldDB" id="A0A7C4EMJ5"/>
<dbReference type="Pfam" id="PF02219">
    <property type="entry name" value="MTHFR"/>
    <property type="match status" value="1"/>
</dbReference>
<dbReference type="SUPFAM" id="SSF51730">
    <property type="entry name" value="FAD-linked oxidoreductase"/>
    <property type="match status" value="1"/>
</dbReference>
<dbReference type="PANTHER" id="PTHR45754">
    <property type="entry name" value="METHYLENETETRAHYDROFOLATE REDUCTASE"/>
    <property type="match status" value="1"/>
</dbReference>
<proteinExistence type="inferred from homology"/>
<comment type="pathway">
    <text evidence="2 9">One-carbon metabolism; tetrahydrofolate interconversion.</text>
</comment>
<dbReference type="UniPathway" id="UPA00193"/>
<dbReference type="InterPro" id="IPR003171">
    <property type="entry name" value="Mehydrof_redctse-like"/>
</dbReference>
<protein>
    <recommendedName>
        <fullName evidence="9">Methylenetetrahydrofolate reductase</fullName>
    </recommendedName>
</protein>
<evidence type="ECO:0000256" key="5">
    <source>
        <dbReference type="ARBA" id="ARBA00022827"/>
    </source>
</evidence>
<evidence type="ECO:0000256" key="7">
    <source>
        <dbReference type="ARBA" id="ARBA00034478"/>
    </source>
</evidence>
<dbReference type="GO" id="GO:0106312">
    <property type="term" value="F:methylenetetrahydrofolate reductase (NADH) activity"/>
    <property type="evidence" value="ECO:0007669"/>
    <property type="project" value="UniProtKB-EC"/>
</dbReference>
<evidence type="ECO:0000256" key="3">
    <source>
        <dbReference type="ARBA" id="ARBA00006743"/>
    </source>
</evidence>
<comment type="catalytic activity">
    <reaction evidence="8">
        <text>(6S)-5-methyl-5,6,7,8-tetrahydrofolate + NAD(+) = (6R)-5,10-methylene-5,6,7,8-tetrahydrofolate + NADH + H(+)</text>
        <dbReference type="Rhea" id="RHEA:19821"/>
        <dbReference type="ChEBI" id="CHEBI:15378"/>
        <dbReference type="ChEBI" id="CHEBI:15636"/>
        <dbReference type="ChEBI" id="CHEBI:18608"/>
        <dbReference type="ChEBI" id="CHEBI:57540"/>
        <dbReference type="ChEBI" id="CHEBI:57945"/>
        <dbReference type="EC" id="1.5.1.54"/>
    </reaction>
    <physiologicalReaction direction="right-to-left" evidence="8">
        <dbReference type="Rhea" id="RHEA:19823"/>
    </physiologicalReaction>
</comment>
<evidence type="ECO:0000256" key="4">
    <source>
        <dbReference type="ARBA" id="ARBA00022630"/>
    </source>
</evidence>
<organism evidence="10">
    <name type="scientific">Thermodesulfovibrio aggregans</name>
    <dbReference type="NCBI Taxonomy" id="86166"/>
    <lineage>
        <taxon>Bacteria</taxon>
        <taxon>Pseudomonadati</taxon>
        <taxon>Nitrospirota</taxon>
        <taxon>Thermodesulfovibrionia</taxon>
        <taxon>Thermodesulfovibrionales</taxon>
        <taxon>Thermodesulfovibrionaceae</taxon>
        <taxon>Thermodesulfovibrio</taxon>
    </lineage>
</organism>
<evidence type="ECO:0000256" key="9">
    <source>
        <dbReference type="RuleBase" id="RU003862"/>
    </source>
</evidence>
<comment type="cofactor">
    <cofactor evidence="1 9">
        <name>FAD</name>
        <dbReference type="ChEBI" id="CHEBI:57692"/>
    </cofactor>
</comment>
<evidence type="ECO:0000313" key="10">
    <source>
        <dbReference type="EMBL" id="HGG99788.1"/>
    </source>
</evidence>